<keyword evidence="6" id="KW-0694">RNA-binding</keyword>
<gene>
    <name evidence="8" type="ORF">DHf2319_05670</name>
</gene>
<sequence length="84" mass="9874">MSKYQKTLQKIQRTPTPSDVRWSDLVALLDYLGFELRSGKGSRRKFIHRQTAKTIICHEPHPQPIVAKWMLENIVQMLRDSQII</sequence>
<dbReference type="Pfam" id="PF07927">
    <property type="entry name" value="HicA_toxin"/>
    <property type="match status" value="1"/>
</dbReference>
<keyword evidence="2" id="KW-1277">Toxin-antitoxin system</keyword>
<evidence type="ECO:0000256" key="4">
    <source>
        <dbReference type="ARBA" id="ARBA00022759"/>
    </source>
</evidence>
<keyword evidence="5" id="KW-0378">Hydrolase</keyword>
<keyword evidence="9" id="KW-1185">Reference proteome</keyword>
<comment type="similarity">
    <text evidence="1">Belongs to the HicA mRNA interferase family.</text>
</comment>
<evidence type="ECO:0000256" key="1">
    <source>
        <dbReference type="ARBA" id="ARBA00006620"/>
    </source>
</evidence>
<evidence type="ECO:0000256" key="6">
    <source>
        <dbReference type="ARBA" id="ARBA00022884"/>
    </source>
</evidence>
<dbReference type="Proteomes" id="UP000831607">
    <property type="component" value="Chromosome"/>
</dbReference>
<dbReference type="SUPFAM" id="SSF54786">
    <property type="entry name" value="YcfA/nrd intein domain"/>
    <property type="match status" value="1"/>
</dbReference>
<keyword evidence="3" id="KW-0540">Nuclease</keyword>
<evidence type="ECO:0000313" key="8">
    <source>
        <dbReference type="EMBL" id="UOD51325.1"/>
    </source>
</evidence>
<evidence type="ECO:0000256" key="3">
    <source>
        <dbReference type="ARBA" id="ARBA00022722"/>
    </source>
</evidence>
<proteinExistence type="inferred from homology"/>
<dbReference type="Gene3D" id="3.30.920.30">
    <property type="entry name" value="Hypothetical protein"/>
    <property type="match status" value="1"/>
</dbReference>
<evidence type="ECO:0000256" key="2">
    <source>
        <dbReference type="ARBA" id="ARBA00022649"/>
    </source>
</evidence>
<keyword evidence="4" id="KW-0255">Endonuclease</keyword>
<organism evidence="8 9">
    <name type="scientific">Orrella daihaiensis</name>
    <dbReference type="NCBI Taxonomy" id="2782176"/>
    <lineage>
        <taxon>Bacteria</taxon>
        <taxon>Pseudomonadati</taxon>
        <taxon>Pseudomonadota</taxon>
        <taxon>Betaproteobacteria</taxon>
        <taxon>Burkholderiales</taxon>
        <taxon>Alcaligenaceae</taxon>
        <taxon>Orrella</taxon>
    </lineage>
</organism>
<dbReference type="InterPro" id="IPR012933">
    <property type="entry name" value="HicA_mRNA_interferase"/>
</dbReference>
<evidence type="ECO:0000256" key="5">
    <source>
        <dbReference type="ARBA" id="ARBA00022801"/>
    </source>
</evidence>
<dbReference type="InterPro" id="IPR038570">
    <property type="entry name" value="HicA_sf"/>
</dbReference>
<name>A0ABY4AQJ3_9BURK</name>
<keyword evidence="7" id="KW-0346">Stress response</keyword>
<protein>
    <submittedName>
        <fullName evidence="8">Type II toxin-antitoxin system HicA family toxin</fullName>
    </submittedName>
</protein>
<evidence type="ECO:0000313" key="9">
    <source>
        <dbReference type="Proteomes" id="UP000831607"/>
    </source>
</evidence>
<reference evidence="8 9" key="1">
    <citation type="submission" date="2020-11" db="EMBL/GenBank/DDBJ databases">
        <title>Algicoccus daihaiensis sp.nov., isolated from Daihai Lake in Inner Mongolia.</title>
        <authorList>
            <person name="Kai J."/>
        </authorList>
    </citation>
    <scope>NUCLEOTIDE SEQUENCE [LARGE SCALE GENOMIC DNA]</scope>
    <source>
        <strain evidence="9">f23</strain>
    </source>
</reference>
<dbReference type="EMBL" id="CP063982">
    <property type="protein sequence ID" value="UOD51325.1"/>
    <property type="molecule type" value="Genomic_DNA"/>
</dbReference>
<accession>A0ABY4AQJ3</accession>
<evidence type="ECO:0000256" key="7">
    <source>
        <dbReference type="ARBA" id="ARBA00023016"/>
    </source>
</evidence>
<dbReference type="RefSeq" id="WP_369810225.1">
    <property type="nucleotide sequence ID" value="NZ_CP063982.1"/>
</dbReference>